<keyword evidence="3" id="KW-0645">Protease</keyword>
<accession>A0A6A6IY77</accession>
<dbReference type="Gene3D" id="3.30.200.60">
    <property type="entry name" value="Peptidase C65 Otubain, subdomain 1"/>
    <property type="match status" value="1"/>
</dbReference>
<dbReference type="GO" id="GO:0043130">
    <property type="term" value="F:ubiquitin binding"/>
    <property type="evidence" value="ECO:0007669"/>
    <property type="project" value="TreeGrafter"/>
</dbReference>
<sequence length="485" mass="53819">MSGPAYMPSDEELAHLQKLSSEFEPETTGPLVGERQSSSAITSEYAGADPVYRIKTAALPAKYAFFRTCRGDGHCGWRAIAFSYFEALLRVGDVNKFEDEEVRLSSMHNLLNLAGFPHDVYIDWAEEVYDLLRKLASSVRLMDGSAADTLLQTFNDMSLSMAIITYFKLLASAWVQSRADEFKPFVPMGDVKTYCALNIEAAVCEIDNVAIAALSDAVIKPAGIGFEIMYLDRSQGEEVNTTAFAQPTDHNGMPLPNAPWIRLLYRPGHYDILYKAEDFPSPVQQPVPPPQSMHVAMASYTDGFIPVANNMSEVMTMIPGMYPTSIGQRWPSVSYDFDPSPAPQPQMTPVQPYAPAPPPPPPVTTSHQDFMPSVHASHVSHRHHSIPMEQPPVTLPMHPPPPPVSIERAPPLTIERGGPFRPSMYELEPGFGSGQIHTVPFQTSIFRNSHYNTAHFLNPDFQPEEWSPDTEYNTGNKGRHKSTPQ</sequence>
<dbReference type="InterPro" id="IPR019400">
    <property type="entry name" value="Peptidase_C65_otubain"/>
</dbReference>
<dbReference type="Gene3D" id="1.20.1300.20">
    <property type="entry name" value="Peptidase C65 Otubain, subdomain 2"/>
    <property type="match status" value="1"/>
</dbReference>
<feature type="region of interest" description="Disordered" evidence="7">
    <location>
        <begin position="336"/>
        <end position="369"/>
    </location>
</feature>
<dbReference type="InterPro" id="IPR003323">
    <property type="entry name" value="OTU_dom"/>
</dbReference>
<dbReference type="CDD" id="cd22749">
    <property type="entry name" value="Otubain_C65"/>
    <property type="match status" value="1"/>
</dbReference>
<evidence type="ECO:0000256" key="2">
    <source>
        <dbReference type="ARBA" id="ARBA00012759"/>
    </source>
</evidence>
<feature type="compositionally biased region" description="Pro residues" evidence="7">
    <location>
        <begin position="340"/>
        <end position="363"/>
    </location>
</feature>
<dbReference type="InterPro" id="IPR042468">
    <property type="entry name" value="Peptidase_C65_otubain_sub1"/>
</dbReference>
<proteinExistence type="predicted"/>
<keyword evidence="5" id="KW-0378">Hydrolase</keyword>
<dbReference type="OrthoDB" id="18915at2759"/>
<evidence type="ECO:0000256" key="3">
    <source>
        <dbReference type="ARBA" id="ARBA00022670"/>
    </source>
</evidence>
<evidence type="ECO:0000256" key="7">
    <source>
        <dbReference type="SAM" id="MobiDB-lite"/>
    </source>
</evidence>
<dbReference type="PANTHER" id="PTHR12931:SF15">
    <property type="entry name" value="UBIQUITIN THIOESTERASE OTUBAIN-LIKE"/>
    <property type="match status" value="1"/>
</dbReference>
<keyword evidence="10" id="KW-1185">Reference proteome</keyword>
<dbReference type="GO" id="GO:0006508">
    <property type="term" value="P:proteolysis"/>
    <property type="evidence" value="ECO:0007669"/>
    <property type="project" value="UniProtKB-KW"/>
</dbReference>
<dbReference type="RefSeq" id="XP_033689991.1">
    <property type="nucleotide sequence ID" value="XM_033823147.1"/>
</dbReference>
<dbReference type="AlphaFoldDB" id="A0A6A6IY77"/>
<dbReference type="GeneID" id="54576477"/>
<name>A0A6A6IY77_9PLEO</name>
<dbReference type="GO" id="GO:0004843">
    <property type="term" value="F:cysteine-type deubiquitinase activity"/>
    <property type="evidence" value="ECO:0007669"/>
    <property type="project" value="UniProtKB-EC"/>
</dbReference>
<keyword evidence="4" id="KW-0833">Ubl conjugation pathway</keyword>
<dbReference type="PROSITE" id="PS50802">
    <property type="entry name" value="OTU"/>
    <property type="match status" value="1"/>
</dbReference>
<feature type="domain" description="OTU" evidence="8">
    <location>
        <begin position="64"/>
        <end position="276"/>
    </location>
</feature>
<evidence type="ECO:0000313" key="10">
    <source>
        <dbReference type="Proteomes" id="UP000800094"/>
    </source>
</evidence>
<comment type="catalytic activity">
    <reaction evidence="1">
        <text>Thiol-dependent hydrolysis of ester, thioester, amide, peptide and isopeptide bonds formed by the C-terminal Gly of ubiquitin (a 76-residue protein attached to proteins as an intracellular targeting signal).</text>
        <dbReference type="EC" id="3.4.19.12"/>
    </reaction>
</comment>
<dbReference type="Pfam" id="PF10275">
    <property type="entry name" value="Peptidase_C65"/>
    <property type="match status" value="1"/>
</dbReference>
<dbReference type="InterPro" id="IPR042467">
    <property type="entry name" value="Peptidase_C65_otubain_sub2"/>
</dbReference>
<dbReference type="InterPro" id="IPR038765">
    <property type="entry name" value="Papain-like_cys_pep_sf"/>
</dbReference>
<keyword evidence="6" id="KW-0788">Thiol protease</keyword>
<dbReference type="GO" id="GO:0005634">
    <property type="term" value="C:nucleus"/>
    <property type="evidence" value="ECO:0007669"/>
    <property type="project" value="TreeGrafter"/>
</dbReference>
<reference evidence="9" key="1">
    <citation type="journal article" date="2020" name="Stud. Mycol.">
        <title>101 Dothideomycetes genomes: a test case for predicting lifestyles and emergence of pathogens.</title>
        <authorList>
            <person name="Haridas S."/>
            <person name="Albert R."/>
            <person name="Binder M."/>
            <person name="Bloem J."/>
            <person name="Labutti K."/>
            <person name="Salamov A."/>
            <person name="Andreopoulos B."/>
            <person name="Baker S."/>
            <person name="Barry K."/>
            <person name="Bills G."/>
            <person name="Bluhm B."/>
            <person name="Cannon C."/>
            <person name="Castanera R."/>
            <person name="Culley D."/>
            <person name="Daum C."/>
            <person name="Ezra D."/>
            <person name="Gonzalez J."/>
            <person name="Henrissat B."/>
            <person name="Kuo A."/>
            <person name="Liang C."/>
            <person name="Lipzen A."/>
            <person name="Lutzoni F."/>
            <person name="Magnuson J."/>
            <person name="Mondo S."/>
            <person name="Nolan M."/>
            <person name="Ohm R."/>
            <person name="Pangilinan J."/>
            <person name="Park H.-J."/>
            <person name="Ramirez L."/>
            <person name="Alfaro M."/>
            <person name="Sun H."/>
            <person name="Tritt A."/>
            <person name="Yoshinaga Y."/>
            <person name="Zwiers L.-H."/>
            <person name="Turgeon B."/>
            <person name="Goodwin S."/>
            <person name="Spatafora J."/>
            <person name="Crous P."/>
            <person name="Grigoriev I."/>
        </authorList>
    </citation>
    <scope>NUCLEOTIDE SEQUENCE</scope>
    <source>
        <strain evidence="9">CBS 122368</strain>
    </source>
</reference>
<evidence type="ECO:0000313" key="9">
    <source>
        <dbReference type="EMBL" id="KAF2254987.1"/>
    </source>
</evidence>
<protein>
    <recommendedName>
        <fullName evidence="2">ubiquitinyl hydrolase 1</fullName>
        <ecNumber evidence="2">3.4.19.12</ecNumber>
    </recommendedName>
</protein>
<organism evidence="9 10">
    <name type="scientific">Trematosphaeria pertusa</name>
    <dbReference type="NCBI Taxonomy" id="390896"/>
    <lineage>
        <taxon>Eukaryota</taxon>
        <taxon>Fungi</taxon>
        <taxon>Dikarya</taxon>
        <taxon>Ascomycota</taxon>
        <taxon>Pezizomycotina</taxon>
        <taxon>Dothideomycetes</taxon>
        <taxon>Pleosporomycetidae</taxon>
        <taxon>Pleosporales</taxon>
        <taxon>Massarineae</taxon>
        <taxon>Trematosphaeriaceae</taxon>
        <taxon>Trematosphaeria</taxon>
    </lineage>
</organism>
<dbReference type="Proteomes" id="UP000800094">
    <property type="component" value="Unassembled WGS sequence"/>
</dbReference>
<evidence type="ECO:0000256" key="5">
    <source>
        <dbReference type="ARBA" id="ARBA00022801"/>
    </source>
</evidence>
<evidence type="ECO:0000259" key="8">
    <source>
        <dbReference type="PROSITE" id="PS50802"/>
    </source>
</evidence>
<gene>
    <name evidence="9" type="ORF">BU26DRAFT_416220</name>
</gene>
<dbReference type="SUPFAM" id="SSF54001">
    <property type="entry name" value="Cysteine proteinases"/>
    <property type="match status" value="1"/>
</dbReference>
<dbReference type="PANTHER" id="PTHR12931">
    <property type="entry name" value="UBIQUITIN THIOLESTERASE PROTEIN OTUB"/>
    <property type="match status" value="1"/>
</dbReference>
<evidence type="ECO:0000256" key="1">
    <source>
        <dbReference type="ARBA" id="ARBA00000707"/>
    </source>
</evidence>
<dbReference type="EMBL" id="ML987190">
    <property type="protein sequence ID" value="KAF2254987.1"/>
    <property type="molecule type" value="Genomic_DNA"/>
</dbReference>
<evidence type="ECO:0000256" key="4">
    <source>
        <dbReference type="ARBA" id="ARBA00022786"/>
    </source>
</evidence>
<dbReference type="GO" id="GO:0071108">
    <property type="term" value="P:protein K48-linked deubiquitination"/>
    <property type="evidence" value="ECO:0007669"/>
    <property type="project" value="TreeGrafter"/>
</dbReference>
<evidence type="ECO:0000256" key="6">
    <source>
        <dbReference type="ARBA" id="ARBA00022807"/>
    </source>
</evidence>
<feature type="region of interest" description="Disordered" evidence="7">
    <location>
        <begin position="459"/>
        <end position="485"/>
    </location>
</feature>
<dbReference type="EC" id="3.4.19.12" evidence="2"/>